<name>A0A9E6XU19_9ACTN</name>
<dbReference type="GO" id="GO:0003677">
    <property type="term" value="F:DNA binding"/>
    <property type="evidence" value="ECO:0007669"/>
    <property type="project" value="UniProtKB-KW"/>
</dbReference>
<dbReference type="Gene3D" id="1.10.10.10">
    <property type="entry name" value="Winged helix-like DNA-binding domain superfamily/Winged helix DNA-binding domain"/>
    <property type="match status" value="1"/>
</dbReference>
<evidence type="ECO:0000256" key="4">
    <source>
        <dbReference type="ARBA" id="ARBA00023125"/>
    </source>
</evidence>
<evidence type="ECO:0000256" key="2">
    <source>
        <dbReference type="ARBA" id="ARBA00023002"/>
    </source>
</evidence>
<evidence type="ECO:0000313" key="7">
    <source>
        <dbReference type="EMBL" id="UGS34391.1"/>
    </source>
</evidence>
<dbReference type="GO" id="GO:0003700">
    <property type="term" value="F:DNA-binding transcription factor activity"/>
    <property type="evidence" value="ECO:0007669"/>
    <property type="project" value="InterPro"/>
</dbReference>
<dbReference type="InterPro" id="IPR000524">
    <property type="entry name" value="Tscrpt_reg_HTH_GntR"/>
</dbReference>
<dbReference type="Pfam" id="PF01613">
    <property type="entry name" value="Flavin_Reduct"/>
    <property type="match status" value="1"/>
</dbReference>
<dbReference type="SMART" id="SM00903">
    <property type="entry name" value="Flavin_Reduct"/>
    <property type="match status" value="1"/>
</dbReference>
<keyword evidence="4" id="KW-0238">DNA-binding</keyword>
<keyword evidence="5" id="KW-0804">Transcription</keyword>
<comment type="similarity">
    <text evidence="1">Belongs to the non-flavoprotein flavin reductase family.</text>
</comment>
<dbReference type="InterPro" id="IPR050268">
    <property type="entry name" value="NADH-dep_flavin_reductase"/>
</dbReference>
<dbReference type="InterPro" id="IPR036388">
    <property type="entry name" value="WH-like_DNA-bd_sf"/>
</dbReference>
<keyword evidence="3" id="KW-0805">Transcription regulation</keyword>
<dbReference type="Gene3D" id="2.30.110.10">
    <property type="entry name" value="Electron Transport, Fmn-binding Protein, Chain A"/>
    <property type="match status" value="1"/>
</dbReference>
<dbReference type="PANTHER" id="PTHR30466:SF11">
    <property type="entry name" value="FLAVIN-DEPENDENT MONOOXYGENASE, REDUCTASE SUBUNIT HSAB"/>
    <property type="match status" value="1"/>
</dbReference>
<evidence type="ECO:0000256" key="5">
    <source>
        <dbReference type="ARBA" id="ARBA00023163"/>
    </source>
</evidence>
<accession>A0A9E6XU19</accession>
<reference evidence="7" key="1">
    <citation type="journal article" date="2022" name="Int. J. Syst. Evol. Microbiol.">
        <title>Pseudomonas aegrilactucae sp. nov. and Pseudomonas morbosilactucae sp. nov., pathogens causing bacterial rot of lettuce in Japan.</title>
        <authorList>
            <person name="Sawada H."/>
            <person name="Fujikawa T."/>
            <person name="Satou M."/>
        </authorList>
    </citation>
    <scope>NUCLEOTIDE SEQUENCE</scope>
    <source>
        <strain evidence="7">0166_1</strain>
    </source>
</reference>
<dbReference type="SUPFAM" id="SSF50475">
    <property type="entry name" value="FMN-binding split barrel"/>
    <property type="match status" value="1"/>
</dbReference>
<evidence type="ECO:0000256" key="1">
    <source>
        <dbReference type="ARBA" id="ARBA00008898"/>
    </source>
</evidence>
<evidence type="ECO:0000256" key="3">
    <source>
        <dbReference type="ARBA" id="ARBA00023015"/>
    </source>
</evidence>
<dbReference type="InterPro" id="IPR012349">
    <property type="entry name" value="Split_barrel_FMN-bd"/>
</dbReference>
<dbReference type="EC" id="1.5.1.42" evidence="7"/>
<dbReference type="InterPro" id="IPR002563">
    <property type="entry name" value="Flavin_Rdtase-like_dom"/>
</dbReference>
<keyword evidence="8" id="KW-1185">Reference proteome</keyword>
<dbReference type="Pfam" id="PF00392">
    <property type="entry name" value="GntR"/>
    <property type="match status" value="1"/>
</dbReference>
<dbReference type="InterPro" id="IPR008920">
    <property type="entry name" value="TF_FadR/GntR_C"/>
</dbReference>
<sequence length="381" mass="41311">MPDPRTTPAHTCDRDVFRDVIGHFASGVTVITTVAGGQRHGMTASAVSSLSMDPPMLLACLNRSAPTRVAVSRAGVFAVNILSENHGHIAERFATPHADKFAGLAVTEGSTGVPLLQDALACLECRVTEDVEGGTHSVLFGAVERAEARRGSPLAYFRGRFGRLEVEADDAAYAELRDRALTGRIPPGEPLDVQLLADELRLEPWHVHHALTKLAAEGMIARDPGRGYVLAPISLTTVLDALDARCLIEMGAAEVAVGSVSREQLDELRRLMEATRPLVRDGRFVDVERYAAANARFHEHLVSIAGGRTALQAYRALAIPAMMARTLRRSDEADDGLIADHEALVDAFEREDRAAVRDVIARHTRRSKDTHRQAFEAGASR</sequence>
<dbReference type="SUPFAM" id="SSF46785">
    <property type="entry name" value="Winged helix' DNA-binding domain"/>
    <property type="match status" value="1"/>
</dbReference>
<proteinExistence type="inferred from homology"/>
<dbReference type="SUPFAM" id="SSF48008">
    <property type="entry name" value="GntR ligand-binding domain-like"/>
    <property type="match status" value="1"/>
</dbReference>
<dbReference type="KEGG" id="sbae:DSM104329_00769"/>
<dbReference type="PANTHER" id="PTHR30466">
    <property type="entry name" value="FLAVIN REDUCTASE"/>
    <property type="match status" value="1"/>
</dbReference>
<dbReference type="GO" id="GO:0010181">
    <property type="term" value="F:FMN binding"/>
    <property type="evidence" value="ECO:0007669"/>
    <property type="project" value="InterPro"/>
</dbReference>
<dbReference type="Pfam" id="PF07729">
    <property type="entry name" value="FCD"/>
    <property type="match status" value="1"/>
</dbReference>
<keyword evidence="2 7" id="KW-0560">Oxidoreductase</keyword>
<gene>
    <name evidence="7" type="primary">rutF_2</name>
    <name evidence="7" type="ORF">DSM104329_00769</name>
</gene>
<dbReference type="GO" id="GO:0052874">
    <property type="term" value="F:FMN reductase (NADH) activity"/>
    <property type="evidence" value="ECO:0007669"/>
    <property type="project" value="UniProtKB-EC"/>
</dbReference>
<dbReference type="AlphaFoldDB" id="A0A9E6XU19"/>
<dbReference type="SMART" id="SM00895">
    <property type="entry name" value="FCD"/>
    <property type="match status" value="1"/>
</dbReference>
<evidence type="ECO:0000259" key="6">
    <source>
        <dbReference type="PROSITE" id="PS50949"/>
    </source>
</evidence>
<dbReference type="RefSeq" id="WP_259314069.1">
    <property type="nucleotide sequence ID" value="NZ_CP087164.1"/>
</dbReference>
<dbReference type="PROSITE" id="PS50949">
    <property type="entry name" value="HTH_GNTR"/>
    <property type="match status" value="1"/>
</dbReference>
<dbReference type="EMBL" id="CP087164">
    <property type="protein sequence ID" value="UGS34391.1"/>
    <property type="molecule type" value="Genomic_DNA"/>
</dbReference>
<dbReference type="InterPro" id="IPR011711">
    <property type="entry name" value="GntR_C"/>
</dbReference>
<organism evidence="7 8">
    <name type="scientific">Capillimicrobium parvum</name>
    <dbReference type="NCBI Taxonomy" id="2884022"/>
    <lineage>
        <taxon>Bacteria</taxon>
        <taxon>Bacillati</taxon>
        <taxon>Actinomycetota</taxon>
        <taxon>Thermoleophilia</taxon>
        <taxon>Solirubrobacterales</taxon>
        <taxon>Capillimicrobiaceae</taxon>
        <taxon>Capillimicrobium</taxon>
    </lineage>
</organism>
<dbReference type="InterPro" id="IPR036390">
    <property type="entry name" value="WH_DNA-bd_sf"/>
</dbReference>
<dbReference type="SMART" id="SM00345">
    <property type="entry name" value="HTH_GNTR"/>
    <property type="match status" value="1"/>
</dbReference>
<dbReference type="Gene3D" id="1.20.120.530">
    <property type="entry name" value="GntR ligand-binding domain-like"/>
    <property type="match status" value="1"/>
</dbReference>
<feature type="domain" description="HTH gntR-type" evidence="6">
    <location>
        <begin position="166"/>
        <end position="233"/>
    </location>
</feature>
<dbReference type="Proteomes" id="UP001162834">
    <property type="component" value="Chromosome"/>
</dbReference>
<evidence type="ECO:0000313" key="8">
    <source>
        <dbReference type="Proteomes" id="UP001162834"/>
    </source>
</evidence>
<dbReference type="GO" id="GO:0042602">
    <property type="term" value="F:riboflavin reductase (NADPH) activity"/>
    <property type="evidence" value="ECO:0007669"/>
    <property type="project" value="TreeGrafter"/>
</dbReference>
<protein>
    <submittedName>
        <fullName evidence="7">FMN reductase (NADH) RutF</fullName>
        <ecNumber evidence="7">1.5.1.42</ecNumber>
    </submittedName>
</protein>